<sequence>MSYKTISTVVTDRQSDRDTLHAALSLAETLEAHLDVFGLAIDPTRYEPMPAGAAAVVLESGLAEARERAADLCAWADRELPPGRVRYGTEPVVLPRLGIDGGLGRMLRYSDLVVARRPYGDGAGPLHAQVLEAALFQRGVPCLVVPPGVDAITAPKRVAVAWDDSDESLAAIRAALPLLMGTELVQIVIVDPPAHSPDRSDPGGVVAQMLARHGIHTEITILSRTTTRIADALLRFAADKEINLFVMGGYGHSRMREALFGGPTRHMLEEAALPLLMAH</sequence>
<reference evidence="2 3" key="1">
    <citation type="submission" date="2019-09" db="EMBL/GenBank/DDBJ databases">
        <authorList>
            <person name="Park J.-S."/>
            <person name="Choi H.-J."/>
        </authorList>
    </citation>
    <scope>NUCLEOTIDE SEQUENCE [LARGE SCALE GENOMIC DNA]</scope>
    <source>
        <strain evidence="2 3">176SS1-4</strain>
    </source>
</reference>
<comment type="caution">
    <text evidence="2">The sequence shown here is derived from an EMBL/GenBank/DDBJ whole genome shotgun (WGS) entry which is preliminary data.</text>
</comment>
<feature type="domain" description="UspA" evidence="1">
    <location>
        <begin position="156"/>
        <end position="278"/>
    </location>
</feature>
<keyword evidence="3" id="KW-1185">Reference proteome</keyword>
<dbReference type="Gene3D" id="3.40.50.12370">
    <property type="match status" value="1"/>
</dbReference>
<accession>A0A5J5GF26</accession>
<dbReference type="RefSeq" id="WP_150446326.1">
    <property type="nucleotide sequence ID" value="NZ_VYQE01000005.1"/>
</dbReference>
<proteinExistence type="predicted"/>
<dbReference type="Proteomes" id="UP000326554">
    <property type="component" value="Unassembled WGS sequence"/>
</dbReference>
<gene>
    <name evidence="2" type="ORF">F3S47_16105</name>
</gene>
<organism evidence="2 3">
    <name type="scientific">Histidinibacterium aquaticum</name>
    <dbReference type="NCBI Taxonomy" id="2613962"/>
    <lineage>
        <taxon>Bacteria</taxon>
        <taxon>Pseudomonadati</taxon>
        <taxon>Pseudomonadota</taxon>
        <taxon>Alphaproteobacteria</taxon>
        <taxon>Rhodobacterales</taxon>
        <taxon>Paracoccaceae</taxon>
        <taxon>Histidinibacterium</taxon>
    </lineage>
</organism>
<dbReference type="AlphaFoldDB" id="A0A5J5GF26"/>
<evidence type="ECO:0000313" key="2">
    <source>
        <dbReference type="EMBL" id="KAA9006074.1"/>
    </source>
</evidence>
<dbReference type="InterPro" id="IPR006016">
    <property type="entry name" value="UspA"/>
</dbReference>
<dbReference type="EMBL" id="VYQE01000005">
    <property type="protein sequence ID" value="KAA9006074.1"/>
    <property type="molecule type" value="Genomic_DNA"/>
</dbReference>
<protein>
    <submittedName>
        <fullName evidence="2">Universal stress protein</fullName>
    </submittedName>
</protein>
<dbReference type="SUPFAM" id="SSF52402">
    <property type="entry name" value="Adenine nucleotide alpha hydrolases-like"/>
    <property type="match status" value="1"/>
</dbReference>
<dbReference type="Pfam" id="PF00582">
    <property type="entry name" value="Usp"/>
    <property type="match status" value="1"/>
</dbReference>
<name>A0A5J5GF26_9RHOB</name>
<dbReference type="CDD" id="cd00293">
    <property type="entry name" value="USP-like"/>
    <property type="match status" value="1"/>
</dbReference>
<evidence type="ECO:0000313" key="3">
    <source>
        <dbReference type="Proteomes" id="UP000326554"/>
    </source>
</evidence>
<evidence type="ECO:0000259" key="1">
    <source>
        <dbReference type="Pfam" id="PF00582"/>
    </source>
</evidence>